<dbReference type="PANTHER" id="PTHR36617">
    <property type="entry name" value="PROTEIN, PUTATIVE-RELATED"/>
    <property type="match status" value="1"/>
</dbReference>
<dbReference type="AlphaFoldDB" id="A0A2Z6MCN3"/>
<dbReference type="OrthoDB" id="1210636at2759"/>
<dbReference type="Proteomes" id="UP000242715">
    <property type="component" value="Unassembled WGS sequence"/>
</dbReference>
<evidence type="ECO:0000313" key="2">
    <source>
        <dbReference type="Proteomes" id="UP000242715"/>
    </source>
</evidence>
<dbReference type="PANTHER" id="PTHR36617:SF15">
    <property type="entry name" value="REVERSE TRANSCRIPTASE ZINC-BINDING DOMAIN-CONTAINING PROTEIN"/>
    <property type="match status" value="1"/>
</dbReference>
<evidence type="ECO:0000313" key="1">
    <source>
        <dbReference type="EMBL" id="GAU30444.1"/>
    </source>
</evidence>
<protein>
    <recommendedName>
        <fullName evidence="3">Reverse transcriptase zinc-binding domain-containing protein</fullName>
    </recommendedName>
</protein>
<dbReference type="EMBL" id="DF973426">
    <property type="protein sequence ID" value="GAU30444.1"/>
    <property type="molecule type" value="Genomic_DNA"/>
</dbReference>
<name>A0A2Z6MCN3_TRISU</name>
<gene>
    <name evidence="1" type="ORF">TSUD_392570</name>
</gene>
<reference evidence="2" key="1">
    <citation type="journal article" date="2017" name="Front. Plant Sci.">
        <title>Climate Clever Clovers: New Paradigm to Reduce the Environmental Footprint of Ruminants by Breeding Low Methanogenic Forages Utilizing Haplotype Variation.</title>
        <authorList>
            <person name="Kaur P."/>
            <person name="Appels R."/>
            <person name="Bayer P.E."/>
            <person name="Keeble-Gagnere G."/>
            <person name="Wang J."/>
            <person name="Hirakawa H."/>
            <person name="Shirasawa K."/>
            <person name="Vercoe P."/>
            <person name="Stefanova K."/>
            <person name="Durmic Z."/>
            <person name="Nichols P."/>
            <person name="Revell C."/>
            <person name="Isobe S.N."/>
            <person name="Edwards D."/>
            <person name="Erskine W."/>
        </authorList>
    </citation>
    <scope>NUCLEOTIDE SEQUENCE [LARGE SCALE GENOMIC DNA]</scope>
    <source>
        <strain evidence="2">cv. Daliak</strain>
    </source>
</reference>
<keyword evidence="2" id="KW-1185">Reference proteome</keyword>
<accession>A0A2Z6MCN3</accession>
<organism evidence="1 2">
    <name type="scientific">Trifolium subterraneum</name>
    <name type="common">Subterranean clover</name>
    <dbReference type="NCBI Taxonomy" id="3900"/>
    <lineage>
        <taxon>Eukaryota</taxon>
        <taxon>Viridiplantae</taxon>
        <taxon>Streptophyta</taxon>
        <taxon>Embryophyta</taxon>
        <taxon>Tracheophyta</taxon>
        <taxon>Spermatophyta</taxon>
        <taxon>Magnoliopsida</taxon>
        <taxon>eudicotyledons</taxon>
        <taxon>Gunneridae</taxon>
        <taxon>Pentapetalae</taxon>
        <taxon>rosids</taxon>
        <taxon>fabids</taxon>
        <taxon>Fabales</taxon>
        <taxon>Fabaceae</taxon>
        <taxon>Papilionoideae</taxon>
        <taxon>50 kb inversion clade</taxon>
        <taxon>NPAAA clade</taxon>
        <taxon>Hologalegina</taxon>
        <taxon>IRL clade</taxon>
        <taxon>Trifolieae</taxon>
        <taxon>Trifolium</taxon>
    </lineage>
</organism>
<sequence>MISPSRNRTPSPFASWDVNVVVVLHLWCELNEHKNWGIVGFLDFSKMFKRGEEDLFNQALLSKWKWRCINELGAIWVDLLKYRYEDSFDNMLSWETIKTGPNDSIWWRDVARVGDSADDGWFSKNVSCVLGDGKSIRFWKEKWVGEVPLMELYPNLFAIECFKNAAVADRFPDNDHNQAWNWFWRVELSESEMQEVEELQILLTDFIMKGDTGDKWRWIPGKEGVFGWRLLLMKLPTRIGLASKVL</sequence>
<evidence type="ECO:0008006" key="3">
    <source>
        <dbReference type="Google" id="ProtNLM"/>
    </source>
</evidence>
<proteinExistence type="predicted"/>